<feature type="domain" description="Major facilitator superfamily (MFS) profile" evidence="9">
    <location>
        <begin position="71"/>
        <end position="558"/>
    </location>
</feature>
<dbReference type="EMBL" id="JAGPXF010000005">
    <property type="protein sequence ID" value="KAH7242786.1"/>
    <property type="molecule type" value="Genomic_DNA"/>
</dbReference>
<evidence type="ECO:0000256" key="4">
    <source>
        <dbReference type="ARBA" id="ARBA00022989"/>
    </source>
</evidence>
<evidence type="ECO:0000256" key="1">
    <source>
        <dbReference type="ARBA" id="ARBA00004141"/>
    </source>
</evidence>
<feature type="transmembrane region" description="Helical" evidence="8">
    <location>
        <begin position="400"/>
        <end position="420"/>
    </location>
</feature>
<proteinExistence type="predicted"/>
<keyword evidence="6" id="KW-0325">Glycoprotein</keyword>
<feature type="region of interest" description="Disordered" evidence="7">
    <location>
        <begin position="21"/>
        <end position="52"/>
    </location>
</feature>
<feature type="transmembrane region" description="Helical" evidence="8">
    <location>
        <begin position="70"/>
        <end position="94"/>
    </location>
</feature>
<keyword evidence="11" id="KW-1185">Reference proteome</keyword>
<evidence type="ECO:0000256" key="3">
    <source>
        <dbReference type="ARBA" id="ARBA00022692"/>
    </source>
</evidence>
<feature type="transmembrane region" description="Helical" evidence="8">
    <location>
        <begin position="295"/>
        <end position="312"/>
    </location>
</feature>
<feature type="transmembrane region" description="Helical" evidence="8">
    <location>
        <begin position="374"/>
        <end position="393"/>
    </location>
</feature>
<evidence type="ECO:0000313" key="10">
    <source>
        <dbReference type="EMBL" id="KAH7242786.1"/>
    </source>
</evidence>
<feature type="transmembrane region" description="Helical" evidence="8">
    <location>
        <begin position="194"/>
        <end position="215"/>
    </location>
</feature>
<evidence type="ECO:0000256" key="5">
    <source>
        <dbReference type="ARBA" id="ARBA00023136"/>
    </source>
</evidence>
<evidence type="ECO:0000313" key="11">
    <source>
        <dbReference type="Proteomes" id="UP000813427"/>
    </source>
</evidence>
<dbReference type="InterPro" id="IPR036259">
    <property type="entry name" value="MFS_trans_sf"/>
</dbReference>
<dbReference type="InterPro" id="IPR011701">
    <property type="entry name" value="MFS"/>
</dbReference>
<dbReference type="SUPFAM" id="SSF103473">
    <property type="entry name" value="MFS general substrate transporter"/>
    <property type="match status" value="1"/>
</dbReference>
<keyword evidence="3 8" id="KW-0812">Transmembrane</keyword>
<feature type="transmembrane region" description="Helical" evidence="8">
    <location>
        <begin position="136"/>
        <end position="155"/>
    </location>
</feature>
<dbReference type="AlphaFoldDB" id="A0A8K0RWN4"/>
<evidence type="ECO:0000256" key="8">
    <source>
        <dbReference type="SAM" id="Phobius"/>
    </source>
</evidence>
<dbReference type="PROSITE" id="PS50850">
    <property type="entry name" value="MFS"/>
    <property type="match status" value="1"/>
</dbReference>
<feature type="transmembrane region" description="Helical" evidence="8">
    <location>
        <begin position="161"/>
        <end position="182"/>
    </location>
</feature>
<dbReference type="PANTHER" id="PTHR23501">
    <property type="entry name" value="MAJOR FACILITATOR SUPERFAMILY"/>
    <property type="match status" value="1"/>
</dbReference>
<accession>A0A8K0RWN4</accession>
<dbReference type="Pfam" id="PF07690">
    <property type="entry name" value="MFS_1"/>
    <property type="match status" value="1"/>
</dbReference>
<sequence length="568" mass="61219">MLPDSTTPLLQGERLSTATVGYSTTDSSSYHDSNVPTGTQSNAFGNERDHSGEAAHKDEPVILGGLQLGLLTLGLSLATFVVALDNTIIATAIPRITSAFNSLDDVGWYGSTYLLTVTALQPSFGRIYIFFNVKHVYLFGVVVFEVGSILCAAANSSKMFIIGRAVAGVGEAALYSGSMTIISIEVPLNRRPIYLSLISSVYAICSIIGPVIGGLLTDRASWRWCFWINLPIGAVAFATVVAFFKPPRRTEDVLTTKQKILEVDVLGTLLLSSSIVCLLVSLQWWGTTYSLDHPKVWGCLLAFCILFALFVAQQFRRDERAVIPPRILGQKTVFWSCLYSFFLSMGAYTHIYYLPFYFQAAKGTTAEGSGIRTIPYLASNIVACIIIGAGTTLVGVFKPFMLAGAAIFTIGSALIATLKIDSPAGKWVSYEILAGLGAEAGLQLPFLAVQAVLSQHDIPTGLAVATCFNSLGGAIAISFAQNLFYYGLRTNLPKYAPEVPVEVVLSTGPSRLQDLVSPKSLPSVRRAYMEALRSSFVLAIIVGGIGIVCSCFVEWKSIKEEKPAPDEE</sequence>
<protein>
    <submittedName>
        <fullName evidence="10">Major facilitator superfamily domain-containing protein</fullName>
    </submittedName>
</protein>
<dbReference type="PRINTS" id="PR01036">
    <property type="entry name" value="TCRTETB"/>
</dbReference>
<feature type="compositionally biased region" description="Low complexity" evidence="7">
    <location>
        <begin position="22"/>
        <end position="33"/>
    </location>
</feature>
<reference evidence="10" key="1">
    <citation type="journal article" date="2021" name="Nat. Commun.">
        <title>Genetic determinants of endophytism in the Arabidopsis root mycobiome.</title>
        <authorList>
            <person name="Mesny F."/>
            <person name="Miyauchi S."/>
            <person name="Thiergart T."/>
            <person name="Pickel B."/>
            <person name="Atanasova L."/>
            <person name="Karlsson M."/>
            <person name="Huettel B."/>
            <person name="Barry K.W."/>
            <person name="Haridas S."/>
            <person name="Chen C."/>
            <person name="Bauer D."/>
            <person name="Andreopoulos W."/>
            <person name="Pangilinan J."/>
            <person name="LaButti K."/>
            <person name="Riley R."/>
            <person name="Lipzen A."/>
            <person name="Clum A."/>
            <person name="Drula E."/>
            <person name="Henrissat B."/>
            <person name="Kohler A."/>
            <person name="Grigoriev I.V."/>
            <person name="Martin F.M."/>
            <person name="Hacquard S."/>
        </authorList>
    </citation>
    <scope>NUCLEOTIDE SEQUENCE</scope>
    <source>
        <strain evidence="10">MPI-SDFR-AT-0068</strain>
    </source>
</reference>
<organism evidence="10 11">
    <name type="scientific">Fusarium tricinctum</name>
    <dbReference type="NCBI Taxonomy" id="61284"/>
    <lineage>
        <taxon>Eukaryota</taxon>
        <taxon>Fungi</taxon>
        <taxon>Dikarya</taxon>
        <taxon>Ascomycota</taxon>
        <taxon>Pezizomycotina</taxon>
        <taxon>Sordariomycetes</taxon>
        <taxon>Hypocreomycetidae</taxon>
        <taxon>Hypocreales</taxon>
        <taxon>Nectriaceae</taxon>
        <taxon>Fusarium</taxon>
        <taxon>Fusarium tricinctum species complex</taxon>
    </lineage>
</organism>
<keyword evidence="5 8" id="KW-0472">Membrane</keyword>
<evidence type="ECO:0000256" key="2">
    <source>
        <dbReference type="ARBA" id="ARBA00022448"/>
    </source>
</evidence>
<name>A0A8K0RWN4_9HYPO</name>
<evidence type="ECO:0000259" key="9">
    <source>
        <dbReference type="PROSITE" id="PS50850"/>
    </source>
</evidence>
<evidence type="ECO:0000256" key="6">
    <source>
        <dbReference type="ARBA" id="ARBA00023180"/>
    </source>
</evidence>
<gene>
    <name evidence="10" type="ORF">BKA59DRAFT_530653</name>
</gene>
<dbReference type="Proteomes" id="UP000813427">
    <property type="component" value="Unassembled WGS sequence"/>
</dbReference>
<dbReference type="FunFam" id="1.20.1250.20:FF:000196">
    <property type="entry name" value="MFS toxin efflux pump (AflT)"/>
    <property type="match status" value="1"/>
</dbReference>
<feature type="transmembrane region" description="Helical" evidence="8">
    <location>
        <begin position="265"/>
        <end position="283"/>
    </location>
</feature>
<dbReference type="Gene3D" id="1.20.1250.20">
    <property type="entry name" value="MFS general substrate transporter like domains"/>
    <property type="match status" value="1"/>
</dbReference>
<dbReference type="InterPro" id="IPR020846">
    <property type="entry name" value="MFS_dom"/>
</dbReference>
<evidence type="ECO:0000256" key="7">
    <source>
        <dbReference type="SAM" id="MobiDB-lite"/>
    </source>
</evidence>
<comment type="caution">
    <text evidence="10">The sequence shown here is derived from an EMBL/GenBank/DDBJ whole genome shotgun (WGS) entry which is preliminary data.</text>
</comment>
<feature type="compositionally biased region" description="Polar residues" evidence="7">
    <location>
        <begin position="34"/>
        <end position="44"/>
    </location>
</feature>
<keyword evidence="4 8" id="KW-1133">Transmembrane helix</keyword>
<dbReference type="OrthoDB" id="10021397at2759"/>
<dbReference type="Gene3D" id="1.20.1720.10">
    <property type="entry name" value="Multidrug resistance protein D"/>
    <property type="match status" value="1"/>
</dbReference>
<dbReference type="GO" id="GO:0022857">
    <property type="term" value="F:transmembrane transporter activity"/>
    <property type="evidence" value="ECO:0007669"/>
    <property type="project" value="InterPro"/>
</dbReference>
<dbReference type="GO" id="GO:0005886">
    <property type="term" value="C:plasma membrane"/>
    <property type="evidence" value="ECO:0007669"/>
    <property type="project" value="TreeGrafter"/>
</dbReference>
<feature type="transmembrane region" description="Helical" evidence="8">
    <location>
        <begin position="460"/>
        <end position="484"/>
    </location>
</feature>
<feature type="transmembrane region" description="Helical" evidence="8">
    <location>
        <begin position="333"/>
        <end position="354"/>
    </location>
</feature>
<keyword evidence="2" id="KW-0813">Transport</keyword>
<dbReference type="PANTHER" id="PTHR23501:SF198">
    <property type="entry name" value="AZOLE RESISTANCE PROTEIN 1-RELATED"/>
    <property type="match status" value="1"/>
</dbReference>
<dbReference type="CDD" id="cd17502">
    <property type="entry name" value="MFS_Azr1_MDR_like"/>
    <property type="match status" value="1"/>
</dbReference>
<comment type="subcellular location">
    <subcellularLocation>
        <location evidence="1">Membrane</location>
        <topology evidence="1">Multi-pass membrane protein</topology>
    </subcellularLocation>
</comment>
<feature type="transmembrane region" description="Helical" evidence="8">
    <location>
        <begin position="221"/>
        <end position="244"/>
    </location>
</feature>
<feature type="transmembrane region" description="Helical" evidence="8">
    <location>
        <begin position="531"/>
        <end position="553"/>
    </location>
</feature>